<dbReference type="AlphaFoldDB" id="A0A2T7FCL9"/>
<accession>A0A2T7FCL9</accession>
<evidence type="ECO:0000256" key="1">
    <source>
        <dbReference type="SAM" id="MobiDB-lite"/>
    </source>
</evidence>
<feature type="compositionally biased region" description="Low complexity" evidence="1">
    <location>
        <begin position="34"/>
        <end position="50"/>
    </location>
</feature>
<evidence type="ECO:0000313" key="3">
    <source>
        <dbReference type="Proteomes" id="UP000244336"/>
    </source>
</evidence>
<reference evidence="2 3" key="1">
    <citation type="submission" date="2018-04" db="EMBL/GenBank/DDBJ databases">
        <title>WGS assembly of Panicum hallii var. hallii HAL2.</title>
        <authorList>
            <person name="Lovell J."/>
            <person name="Jenkins J."/>
            <person name="Lowry D."/>
            <person name="Mamidi S."/>
            <person name="Sreedasyam A."/>
            <person name="Weng X."/>
            <person name="Barry K."/>
            <person name="Bonette J."/>
            <person name="Campitelli B."/>
            <person name="Daum C."/>
            <person name="Gordon S."/>
            <person name="Gould B."/>
            <person name="Lipzen A."/>
            <person name="MacQueen A."/>
            <person name="Palacio-Mejia J."/>
            <person name="Plott C."/>
            <person name="Shakirov E."/>
            <person name="Shu S."/>
            <person name="Yoshinaga Y."/>
            <person name="Zane M."/>
            <person name="Rokhsar D."/>
            <person name="Grimwood J."/>
            <person name="Schmutz J."/>
            <person name="Juenger T."/>
        </authorList>
    </citation>
    <scope>NUCLEOTIDE SEQUENCE [LARGE SCALE GENOMIC DNA]</scope>
    <source>
        <strain evidence="3">cv. HAL2</strain>
    </source>
</reference>
<dbReference type="Gramene" id="PUZ77823">
    <property type="protein sequence ID" value="PUZ77823"/>
    <property type="gene ID" value="GQ55_1G404300"/>
</dbReference>
<keyword evidence="3" id="KW-1185">Reference proteome</keyword>
<dbReference type="EMBL" id="CM009749">
    <property type="protein sequence ID" value="PUZ77823.1"/>
    <property type="molecule type" value="Genomic_DNA"/>
</dbReference>
<organism evidence="2 3">
    <name type="scientific">Panicum hallii var. hallii</name>
    <dbReference type="NCBI Taxonomy" id="1504633"/>
    <lineage>
        <taxon>Eukaryota</taxon>
        <taxon>Viridiplantae</taxon>
        <taxon>Streptophyta</taxon>
        <taxon>Embryophyta</taxon>
        <taxon>Tracheophyta</taxon>
        <taxon>Spermatophyta</taxon>
        <taxon>Magnoliopsida</taxon>
        <taxon>Liliopsida</taxon>
        <taxon>Poales</taxon>
        <taxon>Poaceae</taxon>
        <taxon>PACMAD clade</taxon>
        <taxon>Panicoideae</taxon>
        <taxon>Panicodae</taxon>
        <taxon>Paniceae</taxon>
        <taxon>Panicinae</taxon>
        <taxon>Panicum</taxon>
        <taxon>Panicum sect. Panicum</taxon>
    </lineage>
</organism>
<proteinExistence type="predicted"/>
<evidence type="ECO:0000313" key="2">
    <source>
        <dbReference type="EMBL" id="PUZ77823.1"/>
    </source>
</evidence>
<name>A0A2T7FCL9_9POAL</name>
<feature type="region of interest" description="Disordered" evidence="1">
    <location>
        <begin position="1"/>
        <end position="68"/>
    </location>
</feature>
<protein>
    <submittedName>
        <fullName evidence="2">Uncharacterized protein</fullName>
    </submittedName>
</protein>
<sequence>MERAVAKGSAPPALAPPSHTSLRRSVAPFAISSSPCRRCGGPPARPPSSRIQTLTKGRDRWGKEGGGL</sequence>
<gene>
    <name evidence="2" type="ORF">GQ55_1G404300</name>
</gene>
<dbReference type="Proteomes" id="UP000244336">
    <property type="component" value="Chromosome 1"/>
</dbReference>
<feature type="compositionally biased region" description="Basic and acidic residues" evidence="1">
    <location>
        <begin position="56"/>
        <end position="68"/>
    </location>
</feature>